<proteinExistence type="predicted"/>
<keyword evidence="1" id="KW-0472">Membrane</keyword>
<comment type="caution">
    <text evidence="2">The sequence shown here is derived from an EMBL/GenBank/DDBJ whole genome shotgun (WGS) entry which is preliminary data.</text>
</comment>
<organism evidence="2 3">
    <name type="scientific">Gigaspora rosea</name>
    <dbReference type="NCBI Taxonomy" id="44941"/>
    <lineage>
        <taxon>Eukaryota</taxon>
        <taxon>Fungi</taxon>
        <taxon>Fungi incertae sedis</taxon>
        <taxon>Mucoromycota</taxon>
        <taxon>Glomeromycotina</taxon>
        <taxon>Glomeromycetes</taxon>
        <taxon>Diversisporales</taxon>
        <taxon>Gigasporaceae</taxon>
        <taxon>Gigaspora</taxon>
    </lineage>
</organism>
<protein>
    <submittedName>
        <fullName evidence="2">Uncharacterized protein</fullName>
    </submittedName>
</protein>
<reference evidence="2 3" key="1">
    <citation type="submission" date="2018-06" db="EMBL/GenBank/DDBJ databases">
        <title>Comparative genomics reveals the genomic features of Rhizophagus irregularis, R. cerebriforme, R. diaphanum and Gigaspora rosea, and their symbiotic lifestyle signature.</title>
        <authorList>
            <person name="Morin E."/>
            <person name="San Clemente H."/>
            <person name="Chen E.C.H."/>
            <person name="De La Providencia I."/>
            <person name="Hainaut M."/>
            <person name="Kuo A."/>
            <person name="Kohler A."/>
            <person name="Murat C."/>
            <person name="Tang N."/>
            <person name="Roy S."/>
            <person name="Loubradou J."/>
            <person name="Henrissat B."/>
            <person name="Grigoriev I.V."/>
            <person name="Corradi N."/>
            <person name="Roux C."/>
            <person name="Martin F.M."/>
        </authorList>
    </citation>
    <scope>NUCLEOTIDE SEQUENCE [LARGE SCALE GENOMIC DNA]</scope>
    <source>
        <strain evidence="2 3">DAOM 194757</strain>
    </source>
</reference>
<name>A0A397U731_9GLOM</name>
<keyword evidence="1" id="KW-1133">Transmembrane helix</keyword>
<sequence>MTTLDYDGNNIYKNNNTFKFISLNIVIFSKMGIRILTKLCSSCRIMNPNIAFQNHVLNVQKVLNENNKRKCKVQILNDIRKQKENSIKSKELEHIVYEKLMDNE</sequence>
<evidence type="ECO:0000256" key="1">
    <source>
        <dbReference type="SAM" id="Phobius"/>
    </source>
</evidence>
<keyword evidence="3" id="KW-1185">Reference proteome</keyword>
<dbReference type="EMBL" id="QKWP01001871">
    <property type="protein sequence ID" value="RIB06082.1"/>
    <property type="molecule type" value="Genomic_DNA"/>
</dbReference>
<dbReference type="AlphaFoldDB" id="A0A397U731"/>
<evidence type="ECO:0000313" key="2">
    <source>
        <dbReference type="EMBL" id="RIB06082.1"/>
    </source>
</evidence>
<dbReference type="Proteomes" id="UP000266673">
    <property type="component" value="Unassembled WGS sequence"/>
</dbReference>
<gene>
    <name evidence="2" type="ORF">C2G38_2217980</name>
</gene>
<evidence type="ECO:0000313" key="3">
    <source>
        <dbReference type="Proteomes" id="UP000266673"/>
    </source>
</evidence>
<keyword evidence="1" id="KW-0812">Transmembrane</keyword>
<feature type="transmembrane region" description="Helical" evidence="1">
    <location>
        <begin position="20"/>
        <end position="37"/>
    </location>
</feature>
<accession>A0A397U731</accession>